<dbReference type="KEGG" id="stai:STAIW_v1c03270"/>
<dbReference type="HOGENOM" id="CLU_166887_0_0_14"/>
<protein>
    <submittedName>
        <fullName evidence="1">Uncharacterized protein</fullName>
    </submittedName>
</protein>
<proteinExistence type="predicted"/>
<organism evidence="1 2">
    <name type="scientific">Spiroplasma taiwanense CT-1</name>
    <dbReference type="NCBI Taxonomy" id="1276220"/>
    <lineage>
        <taxon>Bacteria</taxon>
        <taxon>Bacillati</taxon>
        <taxon>Mycoplasmatota</taxon>
        <taxon>Mollicutes</taxon>
        <taxon>Entomoplasmatales</taxon>
        <taxon>Spiroplasmataceae</taxon>
        <taxon>Spiroplasma</taxon>
    </lineage>
</organism>
<gene>
    <name evidence="1" type="ORF">STAIW_v1c03270</name>
</gene>
<evidence type="ECO:0000313" key="1">
    <source>
        <dbReference type="EMBL" id="AGR40985.1"/>
    </source>
</evidence>
<accession>S5MGK6</accession>
<dbReference type="AlphaFoldDB" id="S5MGK6"/>
<reference evidence="1 2" key="1">
    <citation type="journal article" date="2013" name="Genome Biol. Evol.">
        <title>Comparison of metabolic capacities and inference of gene content evolution in mosquito-associated Spiroplasma diminutum and S. taiwanense.</title>
        <authorList>
            <person name="Lo W.S."/>
            <person name="Ku C."/>
            <person name="Chen L.L."/>
            <person name="Chang T.H."/>
            <person name="Kuo C.H."/>
        </authorList>
    </citation>
    <scope>NUCLEOTIDE SEQUENCE [LARGE SCALE GENOMIC DNA]</scope>
    <source>
        <strain evidence="1">CT-1</strain>
    </source>
</reference>
<dbReference type="OrthoDB" id="399676at2"/>
<sequence length="115" mass="13066">MQKIVFTEEDFIKFEDRKNIMMQIFGITCSACGIDEIAYVAKNAPQTLGNVAENLIKQNPNISDDELDLLLKSPIKEWQEVDDYNSKIGVPTFVCDNCYQQLIDNEISISLDAIE</sequence>
<dbReference type="Proteomes" id="UP000014984">
    <property type="component" value="Chromosome"/>
</dbReference>
<dbReference type="PATRIC" id="fig|1276220.3.peg.330"/>
<evidence type="ECO:0000313" key="2">
    <source>
        <dbReference type="Proteomes" id="UP000014984"/>
    </source>
</evidence>
<keyword evidence="2" id="KW-1185">Reference proteome</keyword>
<dbReference type="EMBL" id="CP005074">
    <property type="protein sequence ID" value="AGR40985.1"/>
    <property type="molecule type" value="Genomic_DNA"/>
</dbReference>
<dbReference type="RefSeq" id="WP_020834124.1">
    <property type="nucleotide sequence ID" value="NC_021846.1"/>
</dbReference>
<name>S5MGK6_9MOLU</name>
<dbReference type="STRING" id="1276220.STAIW_v1c03270"/>